<keyword evidence="5" id="KW-1185">Reference proteome</keyword>
<dbReference type="AlphaFoldDB" id="A0A081FUZ9"/>
<dbReference type="SUPFAM" id="SSF53720">
    <property type="entry name" value="ALDH-like"/>
    <property type="match status" value="1"/>
</dbReference>
<keyword evidence="2" id="KW-0520">NAD</keyword>
<dbReference type="PANTHER" id="PTHR42862">
    <property type="entry name" value="DELTA-1-PYRROLINE-5-CARBOXYLATE DEHYDROGENASE 1, ISOFORM A-RELATED"/>
    <property type="match status" value="1"/>
</dbReference>
<dbReference type="EMBL" id="JMQN01000050">
    <property type="protein sequence ID" value="KEA62354.1"/>
    <property type="molecule type" value="Genomic_DNA"/>
</dbReference>
<gene>
    <name evidence="4" type="ORF">ADIMK_3494</name>
</gene>
<dbReference type="EC" id="1.5.5.2" evidence="4"/>
<name>A0A081FUZ9_9GAMM</name>
<evidence type="ECO:0000313" key="5">
    <source>
        <dbReference type="Proteomes" id="UP000028252"/>
    </source>
</evidence>
<dbReference type="PANTHER" id="PTHR42862:SF1">
    <property type="entry name" value="DELTA-1-PYRROLINE-5-CARBOXYLATE DEHYDROGENASE 2, ISOFORM A-RELATED"/>
    <property type="match status" value="1"/>
</dbReference>
<keyword evidence="1 4" id="KW-0560">Oxidoreductase</keyword>
<evidence type="ECO:0000313" key="4">
    <source>
        <dbReference type="EMBL" id="KEA62354.1"/>
    </source>
</evidence>
<comment type="caution">
    <text evidence="4">The sequence shown here is derived from an EMBL/GenBank/DDBJ whole genome shotgun (WGS) entry which is preliminary data.</text>
</comment>
<dbReference type="GO" id="GO:0003842">
    <property type="term" value="F:L-glutamate gamma-semialdehyde dehydrogenase activity"/>
    <property type="evidence" value="ECO:0007669"/>
    <property type="project" value="UniProtKB-EC"/>
</dbReference>
<dbReference type="eggNOG" id="COG4230">
    <property type="taxonomic scope" value="Bacteria"/>
</dbReference>
<feature type="domain" description="Aldehyde dehydrogenase" evidence="3">
    <location>
        <begin position="331"/>
        <end position="775"/>
    </location>
</feature>
<dbReference type="InterPro" id="IPR016161">
    <property type="entry name" value="Ald_DH/histidinol_DH"/>
</dbReference>
<dbReference type="InterPro" id="IPR015590">
    <property type="entry name" value="Aldehyde_DH_dom"/>
</dbReference>
<dbReference type="STRING" id="1232683.ADIMK_3494"/>
<dbReference type="Gene3D" id="3.40.309.10">
    <property type="entry name" value="Aldehyde Dehydrogenase, Chain A, domain 2"/>
    <property type="match status" value="1"/>
</dbReference>
<dbReference type="Pfam" id="PF00171">
    <property type="entry name" value="Aldedh"/>
    <property type="match status" value="1"/>
</dbReference>
<evidence type="ECO:0000259" key="3">
    <source>
        <dbReference type="Pfam" id="PF00171"/>
    </source>
</evidence>
<dbReference type="Proteomes" id="UP000028252">
    <property type="component" value="Unassembled WGS sequence"/>
</dbReference>
<proteinExistence type="predicted"/>
<dbReference type="GO" id="GO:0009898">
    <property type="term" value="C:cytoplasmic side of plasma membrane"/>
    <property type="evidence" value="ECO:0007669"/>
    <property type="project" value="TreeGrafter"/>
</dbReference>
<dbReference type="RefSeq" id="WP_036190900.1">
    <property type="nucleotide sequence ID" value="NZ_JMQN01000050.1"/>
</dbReference>
<sequence length="802" mass="88567">MLPLSLYYSDEFRLLTTQQLLKAVQQAALCDSENLREQLSALNLTFYATQSSHTQSLETLPDAYRRRPTCIPMTSAQANHRFNVYLKDIEAAREHGLTRIPVIPLELHPNCSVTPSKAPFESILRKLFALAQMAVTNHVQLQLAEPEEGELELWLDLLTHLMPELPSGRLSIALNAGSKRLLPILGYLAKLAREQNKKLRVCISQRGLTKNVASSTDPLIDSEELIKLNFAAACAFLESEYGDRLVPELVITDPTLQPAITSLCRSHDWTGWVELVSSVSPTSDAIEALSSHPCTLRGVHSIDNRFSDAVHNITETPHRAAPIISGQESTTNETEQKYCPAAIDTTVGDLTATTEAQARSAFTVAEEAQRLWAGLPLSARIEPLSAFAQLLSEHRIELAALSACETGKTIDDALLEISAALGILRQHLTHIEESLAPITLGSSTGAHSELLPLPLGIVLGLLPWNQPILQFCSKTSAALLTGNAILLKPDTQASLVCSALFRLMLQTALPADLVALMPGPMETTGKYLLDDYRLAAVLFSGSPMDAIDIHRRLSKRVGSQMLPLMSDTGGFHAAMIDVDQDISELLPRLLKSAFCFAGQHPASLRILYIEEGIAEQLEQSLSDALTFLRIGKPEPRDADIGPVLSRERMDRAYLHIERFRAKGRLIAQPELRSELEEGYFIPPTLLRLYTIDELQEQVEAPILHLIKFNRDELERTIDELNRSGFAMAFTLFSNDARLCNSVERKLQISELNIAPEFLFPENIAQNLSGLGLSGTAPLPGTVDYMRTLIRHQRVTRPLKQPG</sequence>
<dbReference type="GO" id="GO:0010133">
    <property type="term" value="P:L-proline catabolic process to L-glutamate"/>
    <property type="evidence" value="ECO:0007669"/>
    <property type="project" value="TreeGrafter"/>
</dbReference>
<dbReference type="InterPro" id="IPR016162">
    <property type="entry name" value="Ald_DH_N"/>
</dbReference>
<dbReference type="InterPro" id="IPR016163">
    <property type="entry name" value="Ald_DH_C"/>
</dbReference>
<dbReference type="Gene3D" id="3.40.605.10">
    <property type="entry name" value="Aldehyde Dehydrogenase, Chain A, domain 1"/>
    <property type="match status" value="1"/>
</dbReference>
<accession>A0A081FUZ9</accession>
<dbReference type="InterPro" id="IPR050485">
    <property type="entry name" value="Proline_metab_enzyme"/>
</dbReference>
<organism evidence="4 5">
    <name type="scientific">Marinobacterium lacunae</name>
    <dbReference type="NCBI Taxonomy" id="1232683"/>
    <lineage>
        <taxon>Bacteria</taxon>
        <taxon>Pseudomonadati</taxon>
        <taxon>Pseudomonadota</taxon>
        <taxon>Gammaproteobacteria</taxon>
        <taxon>Oceanospirillales</taxon>
        <taxon>Oceanospirillaceae</taxon>
        <taxon>Marinobacterium</taxon>
    </lineage>
</organism>
<dbReference type="OrthoDB" id="6082597at2"/>
<evidence type="ECO:0000256" key="2">
    <source>
        <dbReference type="ARBA" id="ARBA00023027"/>
    </source>
</evidence>
<dbReference type="GO" id="GO:0004657">
    <property type="term" value="F:proline dehydrogenase activity"/>
    <property type="evidence" value="ECO:0007669"/>
    <property type="project" value="UniProtKB-EC"/>
</dbReference>
<protein>
    <submittedName>
        <fullName evidence="4">Proline dehydrogenase (Proline oxidase)</fullName>
        <ecNumber evidence="4">1.2.1.88</ecNumber>
        <ecNumber evidence="4">1.5.5.2</ecNumber>
    </submittedName>
</protein>
<reference evidence="4 5" key="1">
    <citation type="submission" date="2014-04" db="EMBL/GenBank/DDBJ databases">
        <title>Marinobacterium kochiensis sp. nov., isolated from sediment sample collected from Kochi backwaters in Kerala, India.</title>
        <authorList>
            <person name="Singh A."/>
            <person name="Pinnaka A.K."/>
        </authorList>
    </citation>
    <scope>NUCLEOTIDE SEQUENCE [LARGE SCALE GENOMIC DNA]</scope>
    <source>
        <strain evidence="4 5">AK27</strain>
    </source>
</reference>
<evidence type="ECO:0000256" key="1">
    <source>
        <dbReference type="ARBA" id="ARBA00023002"/>
    </source>
</evidence>
<dbReference type="PATRIC" id="fig|1232683.4.peg.3438"/>
<dbReference type="EC" id="1.2.1.88" evidence="4"/>